<keyword evidence="2" id="KW-1185">Reference proteome</keyword>
<name>A0A2S7T3Q1_9FLAO</name>
<evidence type="ECO:0000313" key="1">
    <source>
        <dbReference type="EMBL" id="PQJ14529.1"/>
    </source>
</evidence>
<protein>
    <submittedName>
        <fullName evidence="1">Uncharacterized protein</fullName>
    </submittedName>
</protein>
<organism evidence="1 2">
    <name type="scientific">Aureicoccus marinus</name>
    <dbReference type="NCBI Taxonomy" id="754435"/>
    <lineage>
        <taxon>Bacteria</taxon>
        <taxon>Pseudomonadati</taxon>
        <taxon>Bacteroidota</taxon>
        <taxon>Flavobacteriia</taxon>
        <taxon>Flavobacteriales</taxon>
        <taxon>Flavobacteriaceae</taxon>
        <taxon>Aureicoccus</taxon>
    </lineage>
</organism>
<comment type="caution">
    <text evidence="1">The sequence shown here is derived from an EMBL/GenBank/DDBJ whole genome shotgun (WGS) entry which is preliminary data.</text>
</comment>
<dbReference type="AlphaFoldDB" id="A0A2S7T3Q1"/>
<proteinExistence type="predicted"/>
<reference evidence="2" key="1">
    <citation type="submission" date="2016-11" db="EMBL/GenBank/DDBJ databases">
        <title>Trade-off between light-utilization and light-protection in marine flavobacteria.</title>
        <authorList>
            <person name="Kumagai Y."/>
            <person name="Yoshizawa S."/>
            <person name="Kogure K."/>
        </authorList>
    </citation>
    <scope>NUCLEOTIDE SEQUENCE [LARGE SCALE GENOMIC DNA]</scope>
    <source>
        <strain evidence="2">SG-18</strain>
    </source>
</reference>
<accession>A0A2S7T3Q1</accession>
<dbReference type="EMBL" id="MQVX01000001">
    <property type="protein sequence ID" value="PQJ14529.1"/>
    <property type="molecule type" value="Genomic_DNA"/>
</dbReference>
<gene>
    <name evidence="1" type="ORF">BST99_01070</name>
</gene>
<sequence>MDTEEVLLVLAEVPVIAVGLVLLALQERELPPDREEVRLDTAVDAVQADPVHAARAADRAAVQAREVQAADRAVALQVAEADLAEEETNSRAD</sequence>
<evidence type="ECO:0000313" key="2">
    <source>
        <dbReference type="Proteomes" id="UP000239366"/>
    </source>
</evidence>
<dbReference type="Proteomes" id="UP000239366">
    <property type="component" value="Unassembled WGS sequence"/>
</dbReference>